<evidence type="ECO:0000256" key="2">
    <source>
        <dbReference type="ARBA" id="ARBA00022481"/>
    </source>
</evidence>
<dbReference type="SUPFAM" id="SSF47113">
    <property type="entry name" value="Histone-fold"/>
    <property type="match status" value="1"/>
</dbReference>
<keyword evidence="2" id="KW-0488">Methylation</keyword>
<sequence>MLQKQTACKSTGGNAPRKQLVTKAARKNAPSSTGGVKKPHHYRPGTVTLREIRRYQKPTEFLICKLPFQHLVQEIAQDFKTDLHFQGTAMGALQEASEANLVGLFEDTSLCAIHAKHATIMPKDIQLACHIRGEHAY</sequence>
<accession>A0ABQ9TDF0</accession>
<feature type="domain" description="Core Histone H2A/H2B/H3" evidence="4">
    <location>
        <begin position="44"/>
        <end position="131"/>
    </location>
</feature>
<organism evidence="5 6">
    <name type="scientific">Saguinus oedipus</name>
    <name type="common">Cotton-top tamarin</name>
    <name type="synonym">Oedipomidas oedipus</name>
    <dbReference type="NCBI Taxonomy" id="9490"/>
    <lineage>
        <taxon>Eukaryota</taxon>
        <taxon>Metazoa</taxon>
        <taxon>Chordata</taxon>
        <taxon>Craniata</taxon>
        <taxon>Vertebrata</taxon>
        <taxon>Euteleostomi</taxon>
        <taxon>Mammalia</taxon>
        <taxon>Eutheria</taxon>
        <taxon>Euarchontoglires</taxon>
        <taxon>Primates</taxon>
        <taxon>Haplorrhini</taxon>
        <taxon>Platyrrhini</taxon>
        <taxon>Cebidae</taxon>
        <taxon>Callitrichinae</taxon>
        <taxon>Saguinus</taxon>
    </lineage>
</organism>
<name>A0ABQ9TDF0_SAGOE</name>
<feature type="region of interest" description="Disordered" evidence="3">
    <location>
        <begin position="1"/>
        <end position="42"/>
    </location>
</feature>
<evidence type="ECO:0000313" key="5">
    <source>
        <dbReference type="EMBL" id="KAK2082773.1"/>
    </source>
</evidence>
<gene>
    <name evidence="5" type="ORF">P7K49_038009</name>
</gene>
<dbReference type="Pfam" id="PF00125">
    <property type="entry name" value="Histone"/>
    <property type="match status" value="1"/>
</dbReference>
<protein>
    <recommendedName>
        <fullName evidence="4">Core Histone H2A/H2B/H3 domain-containing protein</fullName>
    </recommendedName>
</protein>
<dbReference type="SMART" id="SM00428">
    <property type="entry name" value="H3"/>
    <property type="match status" value="1"/>
</dbReference>
<evidence type="ECO:0000256" key="1">
    <source>
        <dbReference type="ARBA" id="ARBA00010343"/>
    </source>
</evidence>
<dbReference type="CDD" id="cd22911">
    <property type="entry name" value="HFD_H3"/>
    <property type="match status" value="1"/>
</dbReference>
<evidence type="ECO:0000313" key="6">
    <source>
        <dbReference type="Proteomes" id="UP001266305"/>
    </source>
</evidence>
<keyword evidence="6" id="KW-1185">Reference proteome</keyword>
<dbReference type="Gene3D" id="1.10.20.10">
    <property type="entry name" value="Histone, subunit A"/>
    <property type="match status" value="1"/>
</dbReference>
<dbReference type="Proteomes" id="UP001266305">
    <property type="component" value="Unassembled WGS sequence"/>
</dbReference>
<evidence type="ECO:0000259" key="4">
    <source>
        <dbReference type="Pfam" id="PF00125"/>
    </source>
</evidence>
<dbReference type="PRINTS" id="PR00622">
    <property type="entry name" value="HISTONEH3"/>
</dbReference>
<reference evidence="5 6" key="1">
    <citation type="submission" date="2023-05" db="EMBL/GenBank/DDBJ databases">
        <title>B98-5 Cell Line De Novo Hybrid Assembly: An Optical Mapping Approach.</title>
        <authorList>
            <person name="Kananen K."/>
            <person name="Auerbach J.A."/>
            <person name="Kautto E."/>
            <person name="Blachly J.S."/>
        </authorList>
    </citation>
    <scope>NUCLEOTIDE SEQUENCE [LARGE SCALE GENOMIC DNA]</scope>
    <source>
        <strain evidence="5">B95-8</strain>
        <tissue evidence="5">Cell line</tissue>
    </source>
</reference>
<comment type="similarity">
    <text evidence="1">Belongs to the histone H3 family.</text>
</comment>
<dbReference type="InterPro" id="IPR000164">
    <property type="entry name" value="Histone_H3/CENP-A"/>
</dbReference>
<evidence type="ECO:0000256" key="3">
    <source>
        <dbReference type="SAM" id="MobiDB-lite"/>
    </source>
</evidence>
<comment type="caution">
    <text evidence="5">The sequence shown here is derived from an EMBL/GenBank/DDBJ whole genome shotgun (WGS) entry which is preliminary data.</text>
</comment>
<dbReference type="InterPro" id="IPR009072">
    <property type="entry name" value="Histone-fold"/>
</dbReference>
<dbReference type="PANTHER" id="PTHR11426">
    <property type="entry name" value="HISTONE H3"/>
    <property type="match status" value="1"/>
</dbReference>
<proteinExistence type="inferred from homology"/>
<feature type="compositionally biased region" description="Polar residues" evidence="3">
    <location>
        <begin position="1"/>
        <end position="13"/>
    </location>
</feature>
<dbReference type="EMBL" id="JASSZA010000023">
    <property type="protein sequence ID" value="KAK2082773.1"/>
    <property type="molecule type" value="Genomic_DNA"/>
</dbReference>
<dbReference type="InterPro" id="IPR007125">
    <property type="entry name" value="H2A/H2B/H3"/>
</dbReference>